<reference evidence="11" key="1">
    <citation type="submission" date="2017-12" db="EMBL/GenBank/DDBJ databases">
        <authorList>
            <person name="Yu X.-Y."/>
        </authorList>
    </citation>
    <scope>NUCLEOTIDE SEQUENCE [LARGE SCALE GENOMIC DNA]</scope>
    <source>
        <strain evidence="11">ZYSR67-Z</strain>
    </source>
</reference>
<feature type="DNA-binding region" description="OmpR/PhoB-type" evidence="7">
    <location>
        <begin position="125"/>
        <end position="222"/>
    </location>
</feature>
<comment type="caution">
    <text evidence="10">The sequence shown here is derived from an EMBL/GenBank/DDBJ whole genome shotgun (WGS) entry which is preliminary data.</text>
</comment>
<dbReference type="PROSITE" id="PS50110">
    <property type="entry name" value="RESPONSE_REGULATORY"/>
    <property type="match status" value="1"/>
</dbReference>
<dbReference type="InterPro" id="IPR039420">
    <property type="entry name" value="WalR-like"/>
</dbReference>
<dbReference type="SMART" id="SM00862">
    <property type="entry name" value="Trans_reg_C"/>
    <property type="match status" value="1"/>
</dbReference>
<dbReference type="SUPFAM" id="SSF52172">
    <property type="entry name" value="CheY-like"/>
    <property type="match status" value="1"/>
</dbReference>
<evidence type="ECO:0000256" key="1">
    <source>
        <dbReference type="ARBA" id="ARBA00022553"/>
    </source>
</evidence>
<dbReference type="GO" id="GO:0000976">
    <property type="term" value="F:transcription cis-regulatory region binding"/>
    <property type="evidence" value="ECO:0007669"/>
    <property type="project" value="TreeGrafter"/>
</dbReference>
<dbReference type="CDD" id="cd00383">
    <property type="entry name" value="trans_reg_C"/>
    <property type="match status" value="1"/>
</dbReference>
<evidence type="ECO:0000256" key="4">
    <source>
        <dbReference type="ARBA" id="ARBA00023125"/>
    </source>
</evidence>
<keyword evidence="5" id="KW-0804">Transcription</keyword>
<name>A0A2I0CPW4_9PSED</name>
<dbReference type="PANTHER" id="PTHR48111">
    <property type="entry name" value="REGULATOR OF RPOS"/>
    <property type="match status" value="1"/>
</dbReference>
<dbReference type="Gene3D" id="1.10.10.10">
    <property type="entry name" value="Winged helix-like DNA-binding domain superfamily/Winged helix DNA-binding domain"/>
    <property type="match status" value="1"/>
</dbReference>
<evidence type="ECO:0000256" key="3">
    <source>
        <dbReference type="ARBA" id="ARBA00023015"/>
    </source>
</evidence>
<dbReference type="InterPro" id="IPR036388">
    <property type="entry name" value="WH-like_DNA-bd_sf"/>
</dbReference>
<dbReference type="Gene3D" id="3.40.50.2300">
    <property type="match status" value="1"/>
</dbReference>
<evidence type="ECO:0000259" key="8">
    <source>
        <dbReference type="PROSITE" id="PS50110"/>
    </source>
</evidence>
<accession>A0A2I0CPW4</accession>
<evidence type="ECO:0000259" key="9">
    <source>
        <dbReference type="PROSITE" id="PS51755"/>
    </source>
</evidence>
<dbReference type="Proteomes" id="UP000242861">
    <property type="component" value="Unassembled WGS sequence"/>
</dbReference>
<dbReference type="EMBL" id="PIYS01000016">
    <property type="protein sequence ID" value="PKF71197.1"/>
    <property type="molecule type" value="Genomic_DNA"/>
</dbReference>
<keyword evidence="2" id="KW-0902">Two-component regulatory system</keyword>
<dbReference type="InterPro" id="IPR001867">
    <property type="entry name" value="OmpR/PhoB-type_DNA-bd"/>
</dbReference>
<dbReference type="GO" id="GO:0005829">
    <property type="term" value="C:cytosol"/>
    <property type="evidence" value="ECO:0007669"/>
    <property type="project" value="TreeGrafter"/>
</dbReference>
<feature type="modified residue" description="4-aspartylphosphate" evidence="6">
    <location>
        <position position="51"/>
    </location>
</feature>
<sequence>MRILVIEDNRDILANVLDYLQLKGYSVDCAQDGLGGLHLACSALYDLIVLDVMLPGIDGYQLCRRLREEARNEVPILMLTARDALADRLQGLNAGADDYLIKPFALSELVARIEAILRRSQGSRQRRLQVGDLCYDLDTLQVSRAGQLLRLNPLGLKLLAILMQKSPAVVRREVLEEALWGDDCPDSDSLRSHVHQLRQVLDKPFASALVQTVHGVGYRLAEQQHAR</sequence>
<dbReference type="SMART" id="SM00448">
    <property type="entry name" value="REC"/>
    <property type="match status" value="1"/>
</dbReference>
<gene>
    <name evidence="10" type="ORF">CW360_09565</name>
</gene>
<keyword evidence="3" id="KW-0805">Transcription regulation</keyword>
<dbReference type="InterPro" id="IPR011006">
    <property type="entry name" value="CheY-like_superfamily"/>
</dbReference>
<dbReference type="GO" id="GO:0000156">
    <property type="term" value="F:phosphorelay response regulator activity"/>
    <property type="evidence" value="ECO:0007669"/>
    <property type="project" value="TreeGrafter"/>
</dbReference>
<keyword evidence="1 6" id="KW-0597">Phosphoprotein</keyword>
<dbReference type="GO" id="GO:0006355">
    <property type="term" value="P:regulation of DNA-templated transcription"/>
    <property type="evidence" value="ECO:0007669"/>
    <property type="project" value="InterPro"/>
</dbReference>
<organism evidence="10 11">
    <name type="scientific">Pseudomonas fluvialis</name>
    <dbReference type="NCBI Taxonomy" id="1793966"/>
    <lineage>
        <taxon>Bacteria</taxon>
        <taxon>Pseudomonadati</taxon>
        <taxon>Pseudomonadota</taxon>
        <taxon>Gammaproteobacteria</taxon>
        <taxon>Pseudomonadales</taxon>
        <taxon>Pseudomonadaceae</taxon>
        <taxon>Pseudomonas</taxon>
    </lineage>
</organism>
<dbReference type="CDD" id="cd17574">
    <property type="entry name" value="REC_OmpR"/>
    <property type="match status" value="1"/>
</dbReference>
<feature type="domain" description="Response regulatory" evidence="8">
    <location>
        <begin position="2"/>
        <end position="117"/>
    </location>
</feature>
<evidence type="ECO:0000313" key="11">
    <source>
        <dbReference type="Proteomes" id="UP000242861"/>
    </source>
</evidence>
<dbReference type="FunFam" id="3.40.50.2300:FF:000001">
    <property type="entry name" value="DNA-binding response regulator PhoB"/>
    <property type="match status" value="1"/>
</dbReference>
<dbReference type="PANTHER" id="PTHR48111:SF22">
    <property type="entry name" value="REGULATOR OF RPOS"/>
    <property type="match status" value="1"/>
</dbReference>
<proteinExistence type="predicted"/>
<evidence type="ECO:0000256" key="6">
    <source>
        <dbReference type="PROSITE-ProRule" id="PRU00169"/>
    </source>
</evidence>
<dbReference type="AlphaFoldDB" id="A0A2I0CPW4"/>
<dbReference type="Pfam" id="PF00072">
    <property type="entry name" value="Response_reg"/>
    <property type="match status" value="1"/>
</dbReference>
<feature type="domain" description="OmpR/PhoB-type" evidence="9">
    <location>
        <begin position="125"/>
        <end position="222"/>
    </location>
</feature>
<evidence type="ECO:0000256" key="2">
    <source>
        <dbReference type="ARBA" id="ARBA00023012"/>
    </source>
</evidence>
<evidence type="ECO:0000313" key="10">
    <source>
        <dbReference type="EMBL" id="PKF71197.1"/>
    </source>
</evidence>
<dbReference type="Gene3D" id="6.10.250.690">
    <property type="match status" value="1"/>
</dbReference>
<evidence type="ECO:0000256" key="7">
    <source>
        <dbReference type="PROSITE-ProRule" id="PRU01091"/>
    </source>
</evidence>
<dbReference type="FunFam" id="1.10.10.10:FF:000058">
    <property type="entry name" value="DNA-binding response OmpR family regulator"/>
    <property type="match status" value="1"/>
</dbReference>
<protein>
    <submittedName>
        <fullName evidence="10">DNA-binding response regulator</fullName>
    </submittedName>
</protein>
<dbReference type="Pfam" id="PF00486">
    <property type="entry name" value="Trans_reg_C"/>
    <property type="match status" value="1"/>
</dbReference>
<keyword evidence="4 7" id="KW-0238">DNA-binding</keyword>
<dbReference type="GO" id="GO:0032993">
    <property type="term" value="C:protein-DNA complex"/>
    <property type="evidence" value="ECO:0007669"/>
    <property type="project" value="TreeGrafter"/>
</dbReference>
<evidence type="ECO:0000256" key="5">
    <source>
        <dbReference type="ARBA" id="ARBA00023163"/>
    </source>
</evidence>
<dbReference type="PROSITE" id="PS51755">
    <property type="entry name" value="OMPR_PHOB"/>
    <property type="match status" value="1"/>
</dbReference>
<dbReference type="RefSeq" id="WP_101193542.1">
    <property type="nucleotide sequence ID" value="NZ_PIYS01000016.1"/>
</dbReference>
<dbReference type="InterPro" id="IPR001789">
    <property type="entry name" value="Sig_transdc_resp-reg_receiver"/>
</dbReference>